<keyword evidence="2" id="KW-0800">Toxin</keyword>
<dbReference type="EMBL" id="AQQZ01000009">
    <property type="protein sequence ID" value="KNG92346.1"/>
    <property type="molecule type" value="Genomic_DNA"/>
</dbReference>
<evidence type="ECO:0000256" key="2">
    <source>
        <dbReference type="ARBA" id="ARBA00022656"/>
    </source>
</evidence>
<gene>
    <name evidence="5" type="ORF">ATO11_17165</name>
</gene>
<keyword evidence="6" id="KW-1185">Reference proteome</keyword>
<comment type="similarity">
    <text evidence="1">Belongs to the delta endotoxin family.</text>
</comment>
<name>A0A0L1JKR6_9RHOB</name>
<dbReference type="RefSeq" id="WP_050532145.1">
    <property type="nucleotide sequence ID" value="NZ_AQQZ01000009.1"/>
</dbReference>
<keyword evidence="4" id="KW-0843">Virulence</keyword>
<organism evidence="5 6">
    <name type="scientific">Pseudaestuariivita atlantica</name>
    <dbReference type="NCBI Taxonomy" id="1317121"/>
    <lineage>
        <taxon>Bacteria</taxon>
        <taxon>Pseudomonadati</taxon>
        <taxon>Pseudomonadota</taxon>
        <taxon>Alphaproteobacteria</taxon>
        <taxon>Rhodobacterales</taxon>
        <taxon>Paracoccaceae</taxon>
        <taxon>Pseudaestuariivita</taxon>
    </lineage>
</organism>
<dbReference type="Gene3D" id="1.20.190.10">
    <property type="entry name" value="Pesticidal crystal protein, N-terminal domain"/>
    <property type="match status" value="1"/>
</dbReference>
<comment type="caution">
    <text evidence="5">The sequence shown here is derived from an EMBL/GenBank/DDBJ whole genome shotgun (WGS) entry which is preliminary data.</text>
</comment>
<dbReference type="STRING" id="1317121.ATO11_17165"/>
<reference evidence="5 6" key="1">
    <citation type="journal article" date="2015" name="Int. J. Syst. Evol. Microbiol.">
        <title>Aestuariivita atlantica sp. nov., isolated from deep sea sediment of the Atlantic Ocean.</title>
        <authorList>
            <person name="Li G."/>
            <person name="Lai Q."/>
            <person name="Du Y."/>
            <person name="Liu X."/>
            <person name="Sun F."/>
            <person name="Shao Z."/>
        </authorList>
    </citation>
    <scope>NUCLEOTIDE SEQUENCE [LARGE SCALE GENOMIC DNA]</scope>
    <source>
        <strain evidence="5 6">22II-S11-z3</strain>
    </source>
</reference>
<evidence type="ECO:0000256" key="1">
    <source>
        <dbReference type="ARBA" id="ARBA00007819"/>
    </source>
</evidence>
<evidence type="ECO:0000313" key="5">
    <source>
        <dbReference type="EMBL" id="KNG92346.1"/>
    </source>
</evidence>
<keyword evidence="3" id="KW-0749">Sporulation</keyword>
<protein>
    <submittedName>
        <fullName evidence="5">Uncharacterized protein</fullName>
    </submittedName>
</protein>
<accession>A0A0L1JKR6</accession>
<evidence type="ECO:0000313" key="6">
    <source>
        <dbReference type="Proteomes" id="UP000036938"/>
    </source>
</evidence>
<proteinExistence type="inferred from homology"/>
<dbReference type="GO" id="GO:0030435">
    <property type="term" value="P:sporulation resulting in formation of a cellular spore"/>
    <property type="evidence" value="ECO:0007669"/>
    <property type="project" value="UniProtKB-KW"/>
</dbReference>
<dbReference type="Proteomes" id="UP000036938">
    <property type="component" value="Unassembled WGS sequence"/>
</dbReference>
<dbReference type="InterPro" id="IPR036716">
    <property type="entry name" value="Pest_crys_N_sf"/>
</dbReference>
<dbReference type="GO" id="GO:0090729">
    <property type="term" value="F:toxin activity"/>
    <property type="evidence" value="ECO:0007669"/>
    <property type="project" value="UniProtKB-KW"/>
</dbReference>
<dbReference type="AlphaFoldDB" id="A0A0L1JKR6"/>
<sequence length="452" mass="50117">MSVPTAPADPDPNLFNGHLPRTDFQEELVKTVLETAVSEIPEIGGIAGSLMGLFFVATDKGSAAEIERYIKDYCNYAVLKQVRKDREDDLLGFMAQLREAGRAANDQMRAGILKDLETALTREFPHVNYRTPETPVADASIPARDMLVLFGALAVFHLNVLGQLARIDPDETSRHWYKDRLTDRRTAYRTHATNEMARAKSERQAKIAPLEHDRDPSLATITRGPVGETELGRSDSFYVVRDADRPDLTLRARSYDDGMQMAWNYNDATLRLTENFYLQNVVGPIAGTTVTRTARDALVEINDRLYSALPVTYCNYSPPRRADPILTWTSRGRRWAYDPKTGDMLSSTGDFDPDAHEYDLRDTKGVEPGLRAVCALGEGLFAITGAPDDPFIETATYEFHDDGSCTKINGGAMGGSFLRLEQRQPGTLSYVAASGEAQTLPLEGNDLLISKL</sequence>
<evidence type="ECO:0000256" key="4">
    <source>
        <dbReference type="ARBA" id="ARBA00023026"/>
    </source>
</evidence>
<evidence type="ECO:0000256" key="3">
    <source>
        <dbReference type="ARBA" id="ARBA00022969"/>
    </source>
</evidence>